<feature type="region of interest" description="Disordered" evidence="1">
    <location>
        <begin position="1"/>
        <end position="25"/>
    </location>
</feature>
<sequence length="213" mass="23727">MDISPQGTPSPQSARSHTPFNGLQPPSKHVRPALVPFTPADQDCFEHRIAAITASAGLPLSWVENIEWLAFCKDFIPAATLPSRKVVTSRIIPQLVAMKDDGAKLLCKEKNAMLQCDGWDTKTQKHLVAFMLTAMRQTYPLQLLDTTAEQKTADLLLEHMDQSIRVAEKDWRVKVVGLTSDALGESRKARMDLLKKYPHLVIPDCYAHQVAVS</sequence>
<feature type="compositionally biased region" description="Polar residues" evidence="1">
    <location>
        <begin position="1"/>
        <end position="21"/>
    </location>
</feature>
<evidence type="ECO:0000313" key="2">
    <source>
        <dbReference type="EMBL" id="KDQ19209.1"/>
    </source>
</evidence>
<dbReference type="Proteomes" id="UP000027195">
    <property type="component" value="Unassembled WGS sequence"/>
</dbReference>
<protein>
    <submittedName>
        <fullName evidence="2">Uncharacterized protein</fullName>
    </submittedName>
</protein>
<keyword evidence="3" id="KW-1185">Reference proteome</keyword>
<organism evidence="2 3">
    <name type="scientific">Botryobasidium botryosum (strain FD-172 SS1)</name>
    <dbReference type="NCBI Taxonomy" id="930990"/>
    <lineage>
        <taxon>Eukaryota</taxon>
        <taxon>Fungi</taxon>
        <taxon>Dikarya</taxon>
        <taxon>Basidiomycota</taxon>
        <taxon>Agaricomycotina</taxon>
        <taxon>Agaricomycetes</taxon>
        <taxon>Cantharellales</taxon>
        <taxon>Botryobasidiaceae</taxon>
        <taxon>Botryobasidium</taxon>
    </lineage>
</organism>
<dbReference type="STRING" id="930990.A0A067MUB6"/>
<dbReference type="HOGENOM" id="CLU_103447_0_0_1"/>
<evidence type="ECO:0000313" key="3">
    <source>
        <dbReference type="Proteomes" id="UP000027195"/>
    </source>
</evidence>
<dbReference type="InParanoid" id="A0A067MUB6"/>
<dbReference type="AlphaFoldDB" id="A0A067MUB6"/>
<gene>
    <name evidence="2" type="ORF">BOTBODRAFT_102720</name>
</gene>
<dbReference type="OrthoDB" id="2423954at2759"/>
<reference evidence="3" key="1">
    <citation type="journal article" date="2014" name="Proc. Natl. Acad. Sci. U.S.A.">
        <title>Extensive sampling of basidiomycete genomes demonstrates inadequacy of the white-rot/brown-rot paradigm for wood decay fungi.</title>
        <authorList>
            <person name="Riley R."/>
            <person name="Salamov A.A."/>
            <person name="Brown D.W."/>
            <person name="Nagy L.G."/>
            <person name="Floudas D."/>
            <person name="Held B.W."/>
            <person name="Levasseur A."/>
            <person name="Lombard V."/>
            <person name="Morin E."/>
            <person name="Otillar R."/>
            <person name="Lindquist E.A."/>
            <person name="Sun H."/>
            <person name="LaButti K.M."/>
            <person name="Schmutz J."/>
            <person name="Jabbour D."/>
            <person name="Luo H."/>
            <person name="Baker S.E."/>
            <person name="Pisabarro A.G."/>
            <person name="Walton J.D."/>
            <person name="Blanchette R.A."/>
            <person name="Henrissat B."/>
            <person name="Martin F."/>
            <person name="Cullen D."/>
            <person name="Hibbett D.S."/>
            <person name="Grigoriev I.V."/>
        </authorList>
    </citation>
    <scope>NUCLEOTIDE SEQUENCE [LARGE SCALE GENOMIC DNA]</scope>
    <source>
        <strain evidence="3">FD-172 SS1</strain>
    </source>
</reference>
<name>A0A067MUB6_BOTB1</name>
<dbReference type="EMBL" id="KL198019">
    <property type="protein sequence ID" value="KDQ19209.1"/>
    <property type="molecule type" value="Genomic_DNA"/>
</dbReference>
<proteinExistence type="predicted"/>
<accession>A0A067MUB6</accession>
<evidence type="ECO:0000256" key="1">
    <source>
        <dbReference type="SAM" id="MobiDB-lite"/>
    </source>
</evidence>